<protein>
    <submittedName>
        <fullName evidence="1">FtsJ-like methyltransferase family protein</fullName>
    </submittedName>
</protein>
<dbReference type="RefSeq" id="XP_025381996.1">
    <property type="nucleotide sequence ID" value="XM_025533680.1"/>
</dbReference>
<reference evidence="1" key="1">
    <citation type="submission" date="2016-12" db="EMBL/GenBank/DDBJ databases">
        <title>The genomes of Aspergillus section Nigri reveals drivers in fungal speciation.</title>
        <authorList>
            <consortium name="DOE Joint Genome Institute"/>
            <person name="Vesth T.C."/>
            <person name="Nybo J."/>
            <person name="Theobald S."/>
            <person name="Brandl J."/>
            <person name="Frisvad J.C."/>
            <person name="Nielsen K.F."/>
            <person name="Lyhne E.K."/>
            <person name="Kogle M.E."/>
            <person name="Kuo A."/>
            <person name="Riley R."/>
            <person name="Clum A."/>
            <person name="Nolan M."/>
            <person name="Lipzen A."/>
            <person name="Salamov A."/>
            <person name="Henrissat B."/>
            <person name="Wiebenga A."/>
            <person name="De vries R.P."/>
            <person name="Grigoriev I.V."/>
            <person name="Mortensen U.H."/>
            <person name="Andersen M.R."/>
            <person name="Baker S.E."/>
        </authorList>
    </citation>
    <scope>NUCLEOTIDE SEQUENCE</scope>
    <source>
        <strain evidence="1">CBS 122712</strain>
    </source>
</reference>
<dbReference type="AlphaFoldDB" id="A0A317UN42"/>
<dbReference type="Proteomes" id="UP000246171">
    <property type="component" value="Unassembled WGS sequence"/>
</dbReference>
<name>A0A317UN42_ASPEC</name>
<keyword evidence="2" id="KW-1185">Reference proteome</keyword>
<sequence>MRVPEFQRLSELRHKGWKNPAGDQFFEKELQIADNADKEAAKNFFKMIKGIGHDMHRLTDVFRIHNPVLDKQRILDMRMAPGGCLGIALQVNPKTRAIGFGLPKCEGGHNVLLLKHPTISAKFIDITLLAADMGWLDIPNDQSRCGEILAPSIRPGQALDLIICDGKHREASRLTLTHLALGLGHTKLGGTIVILLHKVKSSHTLQLLHAISTFSSVRLYKHPRFHAKRSLFYMLATIIWHYCSEAAVAIQGWRRMWEIAMLGTDDTFSQAIQGNVRDIDVILKNFDPRLAVLGKHIWGVQADALYSLSP</sequence>
<dbReference type="EMBL" id="MSFU01000050">
    <property type="protein sequence ID" value="PWY61987.1"/>
    <property type="molecule type" value="Genomic_DNA"/>
</dbReference>
<dbReference type="OrthoDB" id="417125at2759"/>
<dbReference type="VEuPathDB" id="FungiDB:BO83DRAFT_404150"/>
<comment type="caution">
    <text evidence="1">The sequence shown here is derived from an EMBL/GenBank/DDBJ whole genome shotgun (WGS) entry which is preliminary data.</text>
</comment>
<evidence type="ECO:0000313" key="2">
    <source>
        <dbReference type="Proteomes" id="UP000246171"/>
    </source>
</evidence>
<proteinExistence type="predicted"/>
<dbReference type="Gene3D" id="3.40.50.150">
    <property type="entry name" value="Vaccinia Virus protein VP39"/>
    <property type="match status" value="1"/>
</dbReference>
<evidence type="ECO:0000313" key="1">
    <source>
        <dbReference type="EMBL" id="PWY61987.1"/>
    </source>
</evidence>
<dbReference type="InterPro" id="IPR029063">
    <property type="entry name" value="SAM-dependent_MTases_sf"/>
</dbReference>
<dbReference type="GO" id="GO:0032259">
    <property type="term" value="P:methylation"/>
    <property type="evidence" value="ECO:0007669"/>
    <property type="project" value="UniProtKB-KW"/>
</dbReference>
<accession>A0A317UN42</accession>
<dbReference type="GeneID" id="37055642"/>
<gene>
    <name evidence="1" type="ORF">BO83DRAFT_404150</name>
</gene>
<organism evidence="1 2">
    <name type="scientific">Aspergillus eucalypticola (strain CBS 122712 / IBT 29274)</name>
    <dbReference type="NCBI Taxonomy" id="1448314"/>
    <lineage>
        <taxon>Eukaryota</taxon>
        <taxon>Fungi</taxon>
        <taxon>Dikarya</taxon>
        <taxon>Ascomycota</taxon>
        <taxon>Pezizomycotina</taxon>
        <taxon>Eurotiomycetes</taxon>
        <taxon>Eurotiomycetidae</taxon>
        <taxon>Eurotiales</taxon>
        <taxon>Aspergillaceae</taxon>
        <taxon>Aspergillus</taxon>
        <taxon>Aspergillus subgen. Circumdati</taxon>
    </lineage>
</organism>
<dbReference type="GO" id="GO:0008168">
    <property type="term" value="F:methyltransferase activity"/>
    <property type="evidence" value="ECO:0007669"/>
    <property type="project" value="UniProtKB-KW"/>
</dbReference>